<name>A0ABY9YLY1_9GAMM</name>
<evidence type="ECO:0000256" key="2">
    <source>
        <dbReference type="ARBA" id="ARBA00023136"/>
    </source>
</evidence>
<keyword evidence="6" id="KW-1185">Reference proteome</keyword>
<proteinExistence type="predicted"/>
<feature type="signal peptide" evidence="3">
    <location>
        <begin position="1"/>
        <end position="25"/>
    </location>
</feature>
<dbReference type="EMBL" id="CP115541">
    <property type="protein sequence ID" value="WNH51889.1"/>
    <property type="molecule type" value="Genomic_DNA"/>
</dbReference>
<organism evidence="5 6">
    <name type="scientific">Stenotrophomonas oahuensis</name>
    <dbReference type="NCBI Taxonomy" id="3003271"/>
    <lineage>
        <taxon>Bacteria</taxon>
        <taxon>Pseudomonadati</taxon>
        <taxon>Pseudomonadota</taxon>
        <taxon>Gammaproteobacteria</taxon>
        <taxon>Lysobacterales</taxon>
        <taxon>Lysobacteraceae</taxon>
        <taxon>Stenotrophomonas</taxon>
    </lineage>
</organism>
<dbReference type="InterPro" id="IPR007450">
    <property type="entry name" value="BamE_dom"/>
</dbReference>
<dbReference type="InterPro" id="IPR037873">
    <property type="entry name" value="BamE-like"/>
</dbReference>
<protein>
    <submittedName>
        <fullName evidence="5">Outer membrane protein assembly factor BamE</fullName>
    </submittedName>
</protein>
<evidence type="ECO:0000313" key="5">
    <source>
        <dbReference type="EMBL" id="WNH51889.1"/>
    </source>
</evidence>
<feature type="chain" id="PRO_5047077759" evidence="3">
    <location>
        <begin position="26"/>
        <end position="120"/>
    </location>
</feature>
<gene>
    <name evidence="5" type="primary">bamE</name>
    <name evidence="5" type="ORF">PDM29_16310</name>
</gene>
<accession>A0ABY9YLY1</accession>
<dbReference type="Pfam" id="PF04355">
    <property type="entry name" value="BamE"/>
    <property type="match status" value="1"/>
</dbReference>
<evidence type="ECO:0000313" key="6">
    <source>
        <dbReference type="Proteomes" id="UP001302072"/>
    </source>
</evidence>
<keyword evidence="1 3" id="KW-0732">Signal</keyword>
<evidence type="ECO:0000256" key="3">
    <source>
        <dbReference type="SAM" id="SignalP"/>
    </source>
</evidence>
<dbReference type="Proteomes" id="UP001302072">
    <property type="component" value="Chromosome"/>
</dbReference>
<keyword evidence="2" id="KW-0472">Membrane</keyword>
<sequence length="120" mass="12746">MRISALALAAVLAAPLALSVAPAHANPFGGVKSGVEITDKTLEAIEVGKATKDQIQDAFGAPTRREQLGDEQVWYYDYAKIGHFKNKQESTVFEFGKDGVLKKKSRGAAPAKTGNPFLGG</sequence>
<dbReference type="Gene3D" id="3.30.1450.10">
    <property type="match status" value="1"/>
</dbReference>
<feature type="domain" description="Outer membrane protein assembly factor BamE" evidence="4">
    <location>
        <begin position="36"/>
        <end position="103"/>
    </location>
</feature>
<evidence type="ECO:0000259" key="4">
    <source>
        <dbReference type="Pfam" id="PF04355"/>
    </source>
</evidence>
<dbReference type="RefSeq" id="WP_311191107.1">
    <property type="nucleotide sequence ID" value="NZ_CP115541.1"/>
</dbReference>
<reference evidence="5 6" key="1">
    <citation type="submission" date="2022-12" db="EMBL/GenBank/DDBJ databases">
        <title>Two new species, Stenotrophomonas aracearum and Stenotrophomonas oahuensis, isolated from Anthurium (Araceae family) in Hawaii.</title>
        <authorList>
            <person name="Chunag S.C."/>
            <person name="Dobhal S."/>
            <person name="Alvarez A."/>
            <person name="Arif M."/>
        </authorList>
    </citation>
    <scope>NUCLEOTIDE SEQUENCE [LARGE SCALE GENOMIC DNA]</scope>
    <source>
        <strain evidence="5 6">A5586</strain>
    </source>
</reference>
<evidence type="ECO:0000256" key="1">
    <source>
        <dbReference type="ARBA" id="ARBA00022729"/>
    </source>
</evidence>